<evidence type="ECO:0000256" key="6">
    <source>
        <dbReference type="PIRSR" id="PIRSR601382-1"/>
    </source>
</evidence>
<evidence type="ECO:0000256" key="10">
    <source>
        <dbReference type="SAM" id="MobiDB-lite"/>
    </source>
</evidence>
<keyword evidence="7" id="KW-0106">Calcium</keyword>
<dbReference type="EC" id="3.2.1.-" evidence="9"/>
<evidence type="ECO:0000256" key="2">
    <source>
        <dbReference type="ARBA" id="ARBA00004922"/>
    </source>
</evidence>
<feature type="region of interest" description="Disordered" evidence="10">
    <location>
        <begin position="466"/>
        <end position="493"/>
    </location>
</feature>
<dbReference type="PRINTS" id="PR00747">
    <property type="entry name" value="GLYHDRLASE47"/>
</dbReference>
<dbReference type="Proteomes" id="UP000033483">
    <property type="component" value="Unassembled WGS sequence"/>
</dbReference>
<dbReference type="SUPFAM" id="SSF48225">
    <property type="entry name" value="Seven-hairpin glycosidases"/>
    <property type="match status" value="1"/>
</dbReference>
<proteinExistence type="inferred from homology"/>
<feature type="region of interest" description="Disordered" evidence="10">
    <location>
        <begin position="45"/>
        <end position="123"/>
    </location>
</feature>
<feature type="active site" description="Proton donor" evidence="6">
    <location>
        <position position="651"/>
    </location>
</feature>
<name>A0A0F4ZF55_9PEZI</name>
<dbReference type="EMBL" id="LAEV01001117">
    <property type="protein sequence ID" value="KKA28850.1"/>
    <property type="molecule type" value="Genomic_DNA"/>
</dbReference>
<dbReference type="PANTHER" id="PTHR11742:SF103">
    <property type="entry name" value="ENDOPLASMIC RETICULUM MANNOSIDASE MNL2-RELATED"/>
    <property type="match status" value="1"/>
</dbReference>
<evidence type="ECO:0000256" key="1">
    <source>
        <dbReference type="ARBA" id="ARBA00001913"/>
    </source>
</evidence>
<evidence type="ECO:0000313" key="12">
    <source>
        <dbReference type="Proteomes" id="UP000033483"/>
    </source>
</evidence>
<feature type="active site" evidence="6">
    <location>
        <position position="534"/>
    </location>
</feature>
<dbReference type="OrthoDB" id="8118055at2759"/>
<dbReference type="Pfam" id="PF01532">
    <property type="entry name" value="Glyco_hydro_47"/>
    <property type="match status" value="1"/>
</dbReference>
<dbReference type="GO" id="GO:0016020">
    <property type="term" value="C:membrane"/>
    <property type="evidence" value="ECO:0007669"/>
    <property type="project" value="InterPro"/>
</dbReference>
<feature type="disulfide bond" evidence="8">
    <location>
        <begin position="608"/>
        <end position="637"/>
    </location>
</feature>
<dbReference type="InterPro" id="IPR012341">
    <property type="entry name" value="6hp_glycosidase-like_sf"/>
</dbReference>
<evidence type="ECO:0000256" key="3">
    <source>
        <dbReference type="ARBA" id="ARBA00007658"/>
    </source>
</evidence>
<dbReference type="GO" id="GO:0004571">
    <property type="term" value="F:mannosyl-oligosaccharide 1,2-alpha-mannosidase activity"/>
    <property type="evidence" value="ECO:0007669"/>
    <property type="project" value="InterPro"/>
</dbReference>
<evidence type="ECO:0000256" key="5">
    <source>
        <dbReference type="ARBA" id="ARBA00023157"/>
    </source>
</evidence>
<comment type="pathway">
    <text evidence="2">Protein modification; protein glycosylation.</text>
</comment>
<feature type="compositionally biased region" description="Polar residues" evidence="10">
    <location>
        <begin position="477"/>
        <end position="487"/>
    </location>
</feature>
<dbReference type="InterPro" id="IPR036026">
    <property type="entry name" value="Seven-hairpin_glycosidases"/>
</dbReference>
<comment type="similarity">
    <text evidence="3 9">Belongs to the glycosyl hydrolase 47 family.</text>
</comment>
<evidence type="ECO:0000256" key="9">
    <source>
        <dbReference type="RuleBase" id="RU361193"/>
    </source>
</evidence>
<evidence type="ECO:0000256" key="4">
    <source>
        <dbReference type="ARBA" id="ARBA00022801"/>
    </source>
</evidence>
<feature type="active site" evidence="6">
    <location>
        <position position="839"/>
    </location>
</feature>
<dbReference type="GO" id="GO:0036503">
    <property type="term" value="P:ERAD pathway"/>
    <property type="evidence" value="ECO:0007669"/>
    <property type="project" value="UniProtKB-ARBA"/>
</dbReference>
<feature type="binding site" evidence="7">
    <location>
        <position position="925"/>
    </location>
    <ligand>
        <name>Ca(2+)</name>
        <dbReference type="ChEBI" id="CHEBI:29108"/>
    </ligand>
</feature>
<feature type="compositionally biased region" description="Polar residues" evidence="10">
    <location>
        <begin position="113"/>
        <end position="123"/>
    </location>
</feature>
<comment type="caution">
    <text evidence="11">The sequence shown here is derived from an EMBL/GenBank/DDBJ whole genome shotgun (WGS) entry which is preliminary data.</text>
</comment>
<keyword evidence="4 9" id="KW-0378">Hydrolase</keyword>
<sequence length="946" mass="104056">MIPRRRSRFVLIAAVIVTILLYNAWDSSSSLSAHAGLPHNLAPASAPGPAAPVAAPQNIKNDGLKSVPPPPAAPAPVPAAQVPVQPSYKETAEKTHPHSPSYPDPAAGAASPKGNTKSSGNTLEIPTLKDAASSDHHVDLSLPETAAESHHQGLMYDPITGTSKGVLPEAIPDLHERPPPPSAAIKPAAATTKIHWSKVPEHFPVPTESIIHMPTGTPKAIPKIQFNFPKTEDATAKAKRLERQKAVVDEMKHAWTGYRTYAWMHDELAPNTKEFKDPFCGWAATLVDSLDTLWIMGLTDEFDEAAKAVRDIDFTYTPQRRDIPVFETIIRYLGGLLSAYDVSGGAKGNYPMLLEKAIELAEILMGVFDTPNRMPILYYQWQPEAASQPHRAGSVGVAELGSMSMEFTRLAQLTGKQKYYDAIARITNEFEGLQDRGTALDGLFPEHLDASGCNHTATAERNRLAAQQEKPPVGFQPQGQAESSTGTELHKRSPLGLARERNQFYQSGNWDCVPQPLIPSSSSGQSYSLGGSQDSTYEYFPKQFLLLGGLEPKYKKMHRKVMEGAKKYLLYRPMINDTREVLFTGKAMTLGTDNARYRLEYEVTHLSCFVGGMFGMGAKIFNDPEDLDIAIQLTEGCVWSYNSTPTGIMPESAQVVACEDLNVCAWNESKWWETLDGSGDWRNKQVAIWESKKAMFLETYVPKLPVQTATPAIDDTTDAAAAAVPTVSIMPTQAPAGDLSSVESVPKNNASAPIGARSYNKPTATTNTLAEPVDPAVVLAKGLGLALGEYDYETMKAMMDQIGRRPLNYTEAVLDKLARHNIPPGYTMVNGKRYILRPEAIESVWYMYRITGDPSWMDKGWTMWQAIISHVKTEFGHSALDNILDPQPEQLNGMESFWTAETLKYFYLLFSEPDVINLDEWVLNTEAHPFKRPTAPFGNGEQAVKL</sequence>
<dbReference type="AlphaFoldDB" id="A0A0F4ZF55"/>
<evidence type="ECO:0000256" key="8">
    <source>
        <dbReference type="PIRSR" id="PIRSR601382-3"/>
    </source>
</evidence>
<dbReference type="GO" id="GO:0005509">
    <property type="term" value="F:calcium ion binding"/>
    <property type="evidence" value="ECO:0007669"/>
    <property type="project" value="InterPro"/>
</dbReference>
<keyword evidence="9" id="KW-0326">Glycosidase</keyword>
<keyword evidence="7" id="KW-0479">Metal-binding</keyword>
<organism evidence="11 12">
    <name type="scientific">Thielaviopsis punctulata</name>
    <dbReference type="NCBI Taxonomy" id="72032"/>
    <lineage>
        <taxon>Eukaryota</taxon>
        <taxon>Fungi</taxon>
        <taxon>Dikarya</taxon>
        <taxon>Ascomycota</taxon>
        <taxon>Pezizomycotina</taxon>
        <taxon>Sordariomycetes</taxon>
        <taxon>Hypocreomycetidae</taxon>
        <taxon>Microascales</taxon>
        <taxon>Ceratocystidaceae</taxon>
        <taxon>Thielaviopsis</taxon>
    </lineage>
</organism>
<protein>
    <recommendedName>
        <fullName evidence="9">alpha-1,2-Mannosidase</fullName>
        <ecNumber evidence="9">3.2.1.-</ecNumber>
    </recommendedName>
</protein>
<dbReference type="UniPathway" id="UPA00378"/>
<dbReference type="InterPro" id="IPR001382">
    <property type="entry name" value="Glyco_hydro_47"/>
</dbReference>
<dbReference type="InterPro" id="IPR050749">
    <property type="entry name" value="Glycosyl_Hydrolase_47"/>
</dbReference>
<dbReference type="Gene3D" id="1.50.10.10">
    <property type="match status" value="3"/>
</dbReference>
<feature type="compositionally biased region" description="Low complexity" evidence="10">
    <location>
        <begin position="45"/>
        <end position="56"/>
    </location>
</feature>
<comment type="cofactor">
    <cofactor evidence="1 7">
        <name>Ca(2+)</name>
        <dbReference type="ChEBI" id="CHEBI:29108"/>
    </cofactor>
</comment>
<keyword evidence="5 8" id="KW-1015">Disulfide bond</keyword>
<accession>A0A0F4ZF55</accession>
<evidence type="ECO:0000256" key="7">
    <source>
        <dbReference type="PIRSR" id="PIRSR601382-2"/>
    </source>
</evidence>
<dbReference type="PANTHER" id="PTHR11742">
    <property type="entry name" value="MANNOSYL-OLIGOSACCHARIDE ALPHA-1,2-MANNOSIDASE-RELATED"/>
    <property type="match status" value="1"/>
</dbReference>
<gene>
    <name evidence="11" type="ORF">TD95_000260</name>
</gene>
<evidence type="ECO:0000313" key="11">
    <source>
        <dbReference type="EMBL" id="KKA28850.1"/>
    </source>
</evidence>
<dbReference type="GO" id="GO:0005975">
    <property type="term" value="P:carbohydrate metabolic process"/>
    <property type="evidence" value="ECO:0007669"/>
    <property type="project" value="InterPro"/>
</dbReference>
<dbReference type="GO" id="GO:0005783">
    <property type="term" value="C:endoplasmic reticulum"/>
    <property type="evidence" value="ECO:0007669"/>
    <property type="project" value="TreeGrafter"/>
</dbReference>
<feature type="compositionally biased region" description="Pro residues" evidence="10">
    <location>
        <begin position="67"/>
        <end position="77"/>
    </location>
</feature>
<feature type="active site" description="Proton donor" evidence="6">
    <location>
        <position position="327"/>
    </location>
</feature>
<keyword evidence="12" id="KW-1185">Reference proteome</keyword>
<reference evidence="11 12" key="1">
    <citation type="submission" date="2015-03" db="EMBL/GenBank/DDBJ databases">
        <authorList>
            <person name="Radwan O."/>
            <person name="Al-Naeli F.A."/>
            <person name="Rendon G.A."/>
            <person name="Fields C."/>
        </authorList>
    </citation>
    <scope>NUCLEOTIDE SEQUENCE [LARGE SCALE GENOMIC DNA]</scope>
    <source>
        <strain evidence="11">CR-DP1</strain>
    </source>
</reference>